<proteinExistence type="predicted"/>
<dbReference type="RefSeq" id="WP_197318005.1">
    <property type="nucleotide sequence ID" value="NZ_JADZSC010000003.1"/>
</dbReference>
<dbReference type="InterPro" id="IPR018310">
    <property type="entry name" value="Put_endonuclease_Z1-dom"/>
</dbReference>
<dbReference type="Proteomes" id="UP000614490">
    <property type="component" value="Unassembled WGS sequence"/>
</dbReference>
<reference evidence="2 3" key="1">
    <citation type="journal article" date="2005" name="Int. J. Syst. Evol. Microbiol.">
        <title>Halobacillus yeomjeoni sp. nov., isolated from a marine solar saltern in Korea.</title>
        <authorList>
            <person name="Yoon J.H."/>
            <person name="Kang S.J."/>
            <person name="Lee C.H."/>
            <person name="Oh H.W."/>
            <person name="Oh T.K."/>
        </authorList>
    </citation>
    <scope>NUCLEOTIDE SEQUENCE [LARGE SCALE GENOMIC DNA]</scope>
    <source>
        <strain evidence="2 3">KCTC 3957</strain>
    </source>
</reference>
<dbReference type="SUPFAM" id="SSF52540">
    <property type="entry name" value="P-loop containing nucleoside triphosphate hydrolases"/>
    <property type="match status" value="1"/>
</dbReference>
<protein>
    <submittedName>
        <fullName evidence="2">Z1 domain-containing protein</fullName>
    </submittedName>
</protein>
<dbReference type="AlphaFoldDB" id="A0A931HXR9"/>
<dbReference type="EMBL" id="JADZSC010000003">
    <property type="protein sequence ID" value="MBH0231379.1"/>
    <property type="molecule type" value="Genomic_DNA"/>
</dbReference>
<name>A0A931HXR9_9BACI</name>
<feature type="domain" description="Putative endonuclease Z1" evidence="1">
    <location>
        <begin position="393"/>
        <end position="657"/>
    </location>
</feature>
<evidence type="ECO:0000313" key="3">
    <source>
        <dbReference type="Proteomes" id="UP000614490"/>
    </source>
</evidence>
<organism evidence="2 3">
    <name type="scientific">Halobacillus yeomjeoni</name>
    <dbReference type="NCBI Taxonomy" id="311194"/>
    <lineage>
        <taxon>Bacteria</taxon>
        <taxon>Bacillati</taxon>
        <taxon>Bacillota</taxon>
        <taxon>Bacilli</taxon>
        <taxon>Bacillales</taxon>
        <taxon>Bacillaceae</taxon>
        <taxon>Halobacillus</taxon>
    </lineage>
</organism>
<evidence type="ECO:0000313" key="2">
    <source>
        <dbReference type="EMBL" id="MBH0231379.1"/>
    </source>
</evidence>
<gene>
    <name evidence="2" type="ORF">H0267_14220</name>
</gene>
<keyword evidence="3" id="KW-1185">Reference proteome</keyword>
<dbReference type="InterPro" id="IPR027417">
    <property type="entry name" value="P-loop_NTPase"/>
</dbReference>
<evidence type="ECO:0000259" key="1">
    <source>
        <dbReference type="Pfam" id="PF10593"/>
    </source>
</evidence>
<sequence length="932" mass="106872">MNEIYSHTHDVVRTYIVNRRRNNADWESILFEDNEAYTLDQFLDIKKMSGDFPNDVTKETFIQIVEEQKEEEQEAESIKVADEHTVMLSNTEENDVRVPTHPDSSWQLYKAKLQRNGFTDESIYNLEQSTLQILRKLNRNTSGMEPKKGLMVGHVQSGKTASMAALMAMAADWGWNYFVVLSGMIENLRSQTETRLWGDLNNGGNLNWKIIKNPSKQSENGQRLQDLHFKESSERYLTVALKNKGRLEGLNQWLAEDENKIKDLNMIIIDDEADQASINTKNVNSSERATINRLVVDLVEGTNRGTQPRSTNFISYTATPYSNFLNESTPESLYPSHFIGALPTAKEYFGPKEIFGLEEEGYDGMNIVRTIGDDEVDEVKEMQEGKKTNLPVSLKRSLAWFICSTASMRHPSINYKKPVSMLIHTSQLQAHHDEMANQIGSWFKNQSTKEIVTFCRKVYEEETAAFTPDDLKRSVPKYPKDASQLNDYPPFDEIKEEVTALIEHEVSHIMMGEEGDLQYHEGMHLCIDNCSKNGIIDDFHIRLSYPDPKDKNYPEKTPAFIIIGGSTLSRGLTIEGLVSTYFLRGPNASDTLMQMGRWFGYRKGYEVFPRVWMTGETQDKFSFLSNLEWELRRELEDFKASGKKPSEYGPRVKNSPKVSWLRITSANRMQSAQAVDLDFSGTSNQLIHYHKDPQILEHNLEVTEDFLKQCPEPYKSVFGTSIVFEQVDFNLIRDYLLKRMTFHERSTVFNHIDQFCEWFEKAEDEMKFKPWNVVVSGAGKVDVNDNSNWNIHGYHVGKVNRSAKRKDGDDEIREKMDHVNIGVLRAPGDLIADIPQDSIKEFKAEDKSLKDIGIKNISSLREKYGLDATPQLLIYRINKKSSPASEKHRAPLDLEVDPIGICLFVPGDRKKGAKAKALQIKIDPEQFYEPEE</sequence>
<accession>A0A931HXR9</accession>
<comment type="caution">
    <text evidence="2">The sequence shown here is derived from an EMBL/GenBank/DDBJ whole genome shotgun (WGS) entry which is preliminary data.</text>
</comment>
<dbReference type="Pfam" id="PF10593">
    <property type="entry name" value="Z1"/>
    <property type="match status" value="1"/>
</dbReference>